<dbReference type="Proteomes" id="UP000177579">
    <property type="component" value="Unassembled WGS sequence"/>
</dbReference>
<keyword evidence="12 17" id="KW-0411">Iron-sulfur</keyword>
<feature type="binding site" evidence="17">
    <location>
        <position position="30"/>
    </location>
    <ligand>
        <name>[4Fe-4S] cluster</name>
        <dbReference type="ChEBI" id="CHEBI:49883"/>
    </ligand>
</feature>
<feature type="binding site" evidence="17">
    <location>
        <position position="29"/>
    </location>
    <ligand>
        <name>[4Fe-4S] cluster</name>
        <dbReference type="ChEBI" id="CHEBI:49883"/>
    </ligand>
</feature>
<reference evidence="18 19" key="1">
    <citation type="journal article" date="2016" name="Nat. Commun.">
        <title>Thousands of microbial genomes shed light on interconnected biogeochemical processes in an aquifer system.</title>
        <authorList>
            <person name="Anantharaman K."/>
            <person name="Brown C.T."/>
            <person name="Hug L.A."/>
            <person name="Sharon I."/>
            <person name="Castelle C.J."/>
            <person name="Probst A.J."/>
            <person name="Thomas B.C."/>
            <person name="Singh A."/>
            <person name="Wilkins M.J."/>
            <person name="Karaoz U."/>
            <person name="Brodie E.L."/>
            <person name="Williams K.H."/>
            <person name="Hubbard S.S."/>
            <person name="Banfield J.F."/>
        </authorList>
    </citation>
    <scope>NUCLEOTIDE SEQUENCE [LARGE SCALE GENOMIC DNA]</scope>
</reference>
<dbReference type="GO" id="GO:0052693">
    <property type="term" value="F:epoxyqueuosine reductase activity"/>
    <property type="evidence" value="ECO:0007669"/>
    <property type="project" value="UniProtKB-UniRule"/>
</dbReference>
<evidence type="ECO:0000256" key="11">
    <source>
        <dbReference type="ARBA" id="ARBA00023004"/>
    </source>
</evidence>
<keyword evidence="8 17" id="KW-0479">Metal-binding</keyword>
<feature type="disulfide bond" description="Redox-active" evidence="17">
    <location>
        <begin position="189"/>
        <end position="191"/>
    </location>
</feature>
<dbReference type="PANTHER" id="PTHR36701">
    <property type="entry name" value="EPOXYQUEUOSINE REDUCTASE QUEH"/>
    <property type="match status" value="1"/>
</dbReference>
<evidence type="ECO:0000256" key="6">
    <source>
        <dbReference type="ARBA" id="ARBA00022485"/>
    </source>
</evidence>
<keyword evidence="7 17" id="KW-0819">tRNA processing</keyword>
<evidence type="ECO:0000256" key="8">
    <source>
        <dbReference type="ARBA" id="ARBA00022723"/>
    </source>
</evidence>
<comment type="caution">
    <text evidence="18">The sequence shown here is derived from an EMBL/GenBank/DDBJ whole genome shotgun (WGS) entry which is preliminary data.</text>
</comment>
<evidence type="ECO:0000256" key="12">
    <source>
        <dbReference type="ARBA" id="ARBA00023014"/>
    </source>
</evidence>
<evidence type="ECO:0000256" key="16">
    <source>
        <dbReference type="ARBA" id="ARBA00047415"/>
    </source>
</evidence>
<dbReference type="Pfam" id="PF02677">
    <property type="entry name" value="QueH"/>
    <property type="match status" value="1"/>
</dbReference>
<evidence type="ECO:0000256" key="17">
    <source>
        <dbReference type="HAMAP-Rule" id="MF_02089"/>
    </source>
</evidence>
<evidence type="ECO:0000256" key="5">
    <source>
        <dbReference type="ARBA" id="ARBA00016895"/>
    </source>
</evidence>
<evidence type="ECO:0000256" key="1">
    <source>
        <dbReference type="ARBA" id="ARBA00002268"/>
    </source>
</evidence>
<comment type="function">
    <text evidence="1 17">Catalyzes the conversion of epoxyqueuosine (oQ) to queuosine (Q), which is a hypermodified base found in the wobble positions of tRNA(Asp), tRNA(Asn), tRNA(His) and tRNA(Tyr).</text>
</comment>
<dbReference type="AlphaFoldDB" id="A0A1F5TPR7"/>
<comment type="similarity">
    <text evidence="3 17">Belongs to the QueH family.</text>
</comment>
<dbReference type="GO" id="GO:0046872">
    <property type="term" value="F:metal ion binding"/>
    <property type="evidence" value="ECO:0007669"/>
    <property type="project" value="UniProtKB-KW"/>
</dbReference>
<accession>A0A1F5TPR7</accession>
<keyword evidence="14 17" id="KW-0676">Redox-active center</keyword>
<feature type="binding site" evidence="17">
    <location>
        <position position="110"/>
    </location>
    <ligand>
        <name>[4Fe-4S] cluster</name>
        <dbReference type="ChEBI" id="CHEBI:49883"/>
    </ligand>
</feature>
<dbReference type="PANTHER" id="PTHR36701:SF1">
    <property type="entry name" value="EPOXYQUEUOSINE REDUCTASE QUEH"/>
    <property type="match status" value="1"/>
</dbReference>
<keyword evidence="10 17" id="KW-0560">Oxidoreductase</keyword>
<keyword evidence="9 17" id="KW-0671">Queuosine biosynthesis</keyword>
<dbReference type="GO" id="GO:0051539">
    <property type="term" value="F:4 iron, 4 sulfur cluster binding"/>
    <property type="evidence" value="ECO:0007669"/>
    <property type="project" value="UniProtKB-UniRule"/>
</dbReference>
<dbReference type="GO" id="GO:0008616">
    <property type="term" value="P:tRNA queuosine(34) biosynthetic process"/>
    <property type="evidence" value="ECO:0007669"/>
    <property type="project" value="UniProtKB-UniRule"/>
</dbReference>
<evidence type="ECO:0000256" key="14">
    <source>
        <dbReference type="ARBA" id="ARBA00023284"/>
    </source>
</evidence>
<evidence type="ECO:0000313" key="19">
    <source>
        <dbReference type="Proteomes" id="UP000177579"/>
    </source>
</evidence>
<dbReference type="UniPathway" id="UPA00392"/>
<organism evidence="18 19">
    <name type="scientific">Candidatus Falkowbacteria bacterium RIFOXYD2_FULL_34_120</name>
    <dbReference type="NCBI Taxonomy" id="1798007"/>
    <lineage>
        <taxon>Bacteria</taxon>
        <taxon>Candidatus Falkowiibacteriota</taxon>
    </lineage>
</organism>
<keyword evidence="11 17" id="KW-0408">Iron</keyword>
<evidence type="ECO:0000256" key="3">
    <source>
        <dbReference type="ARBA" id="ARBA00008207"/>
    </source>
</evidence>
<evidence type="ECO:0000256" key="15">
    <source>
        <dbReference type="ARBA" id="ARBA00031446"/>
    </source>
</evidence>
<sequence length="205" mass="24092">MIILAAAFVKGGIWEHKDKRNPRLLLHICCAGCGVYVSSLLQKNYKIVLYYYNPNMHPKAEYKKRLKEVVRVAKKYKLELILGPHSHDKWLEKIRGMENEPERGIRCEACFRDRLEKTVQVAKKRNFDFFTTTLTVSPHKNFDIIKNIGFDMEKKYGVRFLCQDFKKDGGFQKSIKLSKELDLYRQNYCGCEFSRQVGKPKMKSL</sequence>
<keyword evidence="6 17" id="KW-0004">4Fe-4S</keyword>
<comment type="pathway">
    <text evidence="2 17">tRNA modification; tRNA-queuosine biosynthesis.</text>
</comment>
<keyword evidence="13 17" id="KW-1015">Disulfide bond</keyword>
<dbReference type="EMBL" id="MFGO01000018">
    <property type="protein sequence ID" value="OGF40955.1"/>
    <property type="molecule type" value="Genomic_DNA"/>
</dbReference>
<evidence type="ECO:0000256" key="2">
    <source>
        <dbReference type="ARBA" id="ARBA00004691"/>
    </source>
</evidence>
<dbReference type="InterPro" id="IPR003828">
    <property type="entry name" value="QueH"/>
</dbReference>
<feature type="binding site" evidence="17">
    <location>
        <position position="107"/>
    </location>
    <ligand>
        <name>[4Fe-4S] cluster</name>
        <dbReference type="ChEBI" id="CHEBI:49883"/>
    </ligand>
</feature>
<dbReference type="EC" id="1.17.99.6" evidence="4 17"/>
<name>A0A1F5TPR7_9BACT</name>
<comment type="catalytic activity">
    <reaction evidence="16 17">
        <text>epoxyqueuosine(34) in tRNA + AH2 = queuosine(34) in tRNA + A + H2O</text>
        <dbReference type="Rhea" id="RHEA:32159"/>
        <dbReference type="Rhea" id="RHEA-COMP:18571"/>
        <dbReference type="Rhea" id="RHEA-COMP:18582"/>
        <dbReference type="ChEBI" id="CHEBI:13193"/>
        <dbReference type="ChEBI" id="CHEBI:15377"/>
        <dbReference type="ChEBI" id="CHEBI:17499"/>
        <dbReference type="ChEBI" id="CHEBI:194431"/>
        <dbReference type="ChEBI" id="CHEBI:194443"/>
        <dbReference type="EC" id="1.17.99.6"/>
    </reaction>
</comment>
<protein>
    <recommendedName>
        <fullName evidence="5 17">Epoxyqueuosine reductase QueH</fullName>
        <ecNumber evidence="4 17">1.17.99.6</ecNumber>
    </recommendedName>
    <alternativeName>
        <fullName evidence="15 17">Queuosine biosynthesis protein QueH</fullName>
    </alternativeName>
</protein>
<evidence type="ECO:0000256" key="13">
    <source>
        <dbReference type="ARBA" id="ARBA00023157"/>
    </source>
</evidence>
<dbReference type="HAMAP" id="MF_02089">
    <property type="entry name" value="QueH"/>
    <property type="match status" value="1"/>
</dbReference>
<evidence type="ECO:0000256" key="10">
    <source>
        <dbReference type="ARBA" id="ARBA00023002"/>
    </source>
</evidence>
<gene>
    <name evidence="17" type="primary">queH</name>
    <name evidence="18" type="ORF">A2531_04140</name>
</gene>
<evidence type="ECO:0000313" key="18">
    <source>
        <dbReference type="EMBL" id="OGF40955.1"/>
    </source>
</evidence>
<evidence type="ECO:0000256" key="7">
    <source>
        <dbReference type="ARBA" id="ARBA00022694"/>
    </source>
</evidence>
<evidence type="ECO:0000256" key="9">
    <source>
        <dbReference type="ARBA" id="ARBA00022785"/>
    </source>
</evidence>
<proteinExistence type="inferred from homology"/>
<evidence type="ECO:0000256" key="4">
    <source>
        <dbReference type="ARBA" id="ARBA00012622"/>
    </source>
</evidence>